<gene>
    <name evidence="1" type="ORF">CVLEPA_LOCUS16107</name>
</gene>
<evidence type="ECO:0000313" key="2">
    <source>
        <dbReference type="Proteomes" id="UP001642483"/>
    </source>
</evidence>
<dbReference type="EMBL" id="CAWYQH010000098">
    <property type="protein sequence ID" value="CAK8684937.1"/>
    <property type="molecule type" value="Genomic_DNA"/>
</dbReference>
<evidence type="ECO:0008006" key="3">
    <source>
        <dbReference type="Google" id="ProtNLM"/>
    </source>
</evidence>
<dbReference type="PANTHER" id="PTHR45913:SF19">
    <property type="entry name" value="LOW QUALITY PROTEIN: ZINC FINGER BED DOMAIN-CONTAINING PROTEIN 5-LIKE"/>
    <property type="match status" value="1"/>
</dbReference>
<proteinExistence type="predicted"/>
<organism evidence="1 2">
    <name type="scientific">Clavelina lepadiformis</name>
    <name type="common">Light-bulb sea squirt</name>
    <name type="synonym">Ascidia lepadiformis</name>
    <dbReference type="NCBI Taxonomy" id="159417"/>
    <lineage>
        <taxon>Eukaryota</taxon>
        <taxon>Metazoa</taxon>
        <taxon>Chordata</taxon>
        <taxon>Tunicata</taxon>
        <taxon>Ascidiacea</taxon>
        <taxon>Aplousobranchia</taxon>
        <taxon>Clavelinidae</taxon>
        <taxon>Clavelina</taxon>
    </lineage>
</organism>
<dbReference type="PANTHER" id="PTHR45913">
    <property type="entry name" value="EPM2A-INTERACTING PROTEIN 1"/>
    <property type="match status" value="1"/>
</dbReference>
<protein>
    <recommendedName>
        <fullName evidence="3">DUF4371 domain-containing protein</fullName>
    </recommendedName>
</protein>
<sequence length="252" mass="27815">MMVNENFVQNGLMNFLGSSSDGGDAPYCKLCRKVLAVRKAAIIQHHKTDEHKKRENATNNSRKITFPSVSPSVEVKKVEMELAASVCCHCSVHLIPVTRATGEALFCLLKQTLADAGMDFKNCIGFGSDGAANMVGEQNSLFSRILKESPNCVLFKCICHSLALCVQKGFEKLPSAEIPSWFSNSALRRDEYKTLFKVLDTAEESSSASLPFQKMSATRWLVRGLLESFKRILCSSRANWNSSCQIQGCNST</sequence>
<name>A0ABP0FZC0_CLALP</name>
<comment type="caution">
    <text evidence="1">The sequence shown here is derived from an EMBL/GenBank/DDBJ whole genome shotgun (WGS) entry which is preliminary data.</text>
</comment>
<reference evidence="1 2" key="1">
    <citation type="submission" date="2024-02" db="EMBL/GenBank/DDBJ databases">
        <authorList>
            <person name="Daric V."/>
            <person name="Darras S."/>
        </authorList>
    </citation>
    <scope>NUCLEOTIDE SEQUENCE [LARGE SCALE GENOMIC DNA]</scope>
</reference>
<dbReference type="SUPFAM" id="SSF53098">
    <property type="entry name" value="Ribonuclease H-like"/>
    <property type="match status" value="1"/>
</dbReference>
<dbReference type="InterPro" id="IPR012337">
    <property type="entry name" value="RNaseH-like_sf"/>
</dbReference>
<evidence type="ECO:0000313" key="1">
    <source>
        <dbReference type="EMBL" id="CAK8684937.1"/>
    </source>
</evidence>
<accession>A0ABP0FZC0</accession>
<keyword evidence="2" id="KW-1185">Reference proteome</keyword>
<dbReference type="Proteomes" id="UP001642483">
    <property type="component" value="Unassembled WGS sequence"/>
</dbReference>